<dbReference type="EnsemblPlants" id="Pp3c4_30420V3.2">
    <property type="protein sequence ID" value="Pp3c4_30420V3.2"/>
    <property type="gene ID" value="Pp3c4_30420"/>
</dbReference>
<gene>
    <name evidence="2" type="primary">LOC112280764</name>
    <name evidence="1" type="ORF">PHYPA_006946</name>
</gene>
<dbReference type="Gramene" id="Pp3c4_30420V3.2">
    <property type="protein sequence ID" value="Pp3c4_30420V3.2"/>
    <property type="gene ID" value="Pp3c4_30420"/>
</dbReference>
<organism evidence="1">
    <name type="scientific">Physcomitrium patens</name>
    <name type="common">Spreading-leaved earth moss</name>
    <name type="synonym">Physcomitrella patens</name>
    <dbReference type="NCBI Taxonomy" id="3218"/>
    <lineage>
        <taxon>Eukaryota</taxon>
        <taxon>Viridiplantae</taxon>
        <taxon>Streptophyta</taxon>
        <taxon>Embryophyta</taxon>
        <taxon>Bryophyta</taxon>
        <taxon>Bryophytina</taxon>
        <taxon>Bryopsida</taxon>
        <taxon>Funariidae</taxon>
        <taxon>Funariales</taxon>
        <taxon>Funariaceae</taxon>
        <taxon>Physcomitrium</taxon>
    </lineage>
</organism>
<evidence type="ECO:0000313" key="3">
    <source>
        <dbReference type="Proteomes" id="UP000006727"/>
    </source>
</evidence>
<dbReference type="Gramene" id="Pp3c4_30420V3.1">
    <property type="protein sequence ID" value="Pp3c4_30420V3.1"/>
    <property type="gene ID" value="Pp3c4_30420"/>
</dbReference>
<protein>
    <recommendedName>
        <fullName evidence="4">MACPF domain-containing protein</fullName>
    </recommendedName>
</protein>
<reference evidence="1 3" key="2">
    <citation type="journal article" date="2018" name="Plant J.">
        <title>The Physcomitrella patens chromosome-scale assembly reveals moss genome structure and evolution.</title>
        <authorList>
            <person name="Lang D."/>
            <person name="Ullrich K.K."/>
            <person name="Murat F."/>
            <person name="Fuchs J."/>
            <person name="Jenkins J."/>
            <person name="Haas F.B."/>
            <person name="Piednoel M."/>
            <person name="Gundlach H."/>
            <person name="Van Bel M."/>
            <person name="Meyberg R."/>
            <person name="Vives C."/>
            <person name="Morata J."/>
            <person name="Symeonidi A."/>
            <person name="Hiss M."/>
            <person name="Muchero W."/>
            <person name="Kamisugi Y."/>
            <person name="Saleh O."/>
            <person name="Blanc G."/>
            <person name="Decker E.L."/>
            <person name="van Gessel N."/>
            <person name="Grimwood J."/>
            <person name="Hayes R.D."/>
            <person name="Graham S.W."/>
            <person name="Gunter L.E."/>
            <person name="McDaniel S.F."/>
            <person name="Hoernstein S.N.W."/>
            <person name="Larsson A."/>
            <person name="Li F.W."/>
            <person name="Perroud P.F."/>
            <person name="Phillips J."/>
            <person name="Ranjan P."/>
            <person name="Rokshar D.S."/>
            <person name="Rothfels C.J."/>
            <person name="Schneider L."/>
            <person name="Shu S."/>
            <person name="Stevenson D.W."/>
            <person name="Thummler F."/>
            <person name="Tillich M."/>
            <person name="Villarreal Aguilar J.C."/>
            <person name="Widiez T."/>
            <person name="Wong G.K."/>
            <person name="Wymore A."/>
            <person name="Zhang Y."/>
            <person name="Zimmer A.D."/>
            <person name="Quatrano R.S."/>
            <person name="Mayer K.F.X."/>
            <person name="Goodstein D."/>
            <person name="Casacuberta J.M."/>
            <person name="Vandepoele K."/>
            <person name="Reski R."/>
            <person name="Cuming A.C."/>
            <person name="Tuskan G.A."/>
            <person name="Maumus F."/>
            <person name="Salse J."/>
            <person name="Schmutz J."/>
            <person name="Rensing S.A."/>
        </authorList>
    </citation>
    <scope>NUCLEOTIDE SEQUENCE [LARGE SCALE GENOMIC DNA]</scope>
    <source>
        <strain evidence="2 3">cv. Gransden 2004</strain>
    </source>
</reference>
<dbReference type="AlphaFoldDB" id="A9SPW5"/>
<keyword evidence="3" id="KW-1185">Reference proteome</keyword>
<dbReference type="STRING" id="3218.A9SPW5"/>
<dbReference type="RefSeq" id="XP_073389256.1">
    <property type="nucleotide sequence ID" value="XM_073533155.1"/>
</dbReference>
<evidence type="ECO:0008006" key="4">
    <source>
        <dbReference type="Google" id="ProtNLM"/>
    </source>
</evidence>
<dbReference type="HOGENOM" id="CLU_392522_0_0_1"/>
<accession>A9SPW5</accession>
<dbReference type="PaxDb" id="3218-PP1S102_93V6.1"/>
<proteinExistence type="predicted"/>
<evidence type="ECO:0000313" key="2">
    <source>
        <dbReference type="EnsemblPlants" id="Pp3c4_30420V3.1"/>
    </source>
</evidence>
<reference evidence="1 3" key="1">
    <citation type="journal article" date="2008" name="Science">
        <title>The Physcomitrella genome reveals evolutionary insights into the conquest of land by plants.</title>
        <authorList>
            <person name="Rensing S."/>
            <person name="Lang D."/>
            <person name="Zimmer A."/>
            <person name="Terry A."/>
            <person name="Salamov A."/>
            <person name="Shapiro H."/>
            <person name="Nishiyama T."/>
            <person name="Perroud P.-F."/>
            <person name="Lindquist E."/>
            <person name="Kamisugi Y."/>
            <person name="Tanahashi T."/>
            <person name="Sakakibara K."/>
            <person name="Fujita T."/>
            <person name="Oishi K."/>
            <person name="Shin-I T."/>
            <person name="Kuroki Y."/>
            <person name="Toyoda A."/>
            <person name="Suzuki Y."/>
            <person name="Hashimoto A."/>
            <person name="Yamaguchi K."/>
            <person name="Sugano A."/>
            <person name="Kohara Y."/>
            <person name="Fujiyama A."/>
            <person name="Anterola A."/>
            <person name="Aoki S."/>
            <person name="Ashton N."/>
            <person name="Barbazuk W.B."/>
            <person name="Barker E."/>
            <person name="Bennetzen J."/>
            <person name="Bezanilla M."/>
            <person name="Blankenship R."/>
            <person name="Cho S.H."/>
            <person name="Dutcher S."/>
            <person name="Estelle M."/>
            <person name="Fawcett J.A."/>
            <person name="Gundlach H."/>
            <person name="Hanada K."/>
            <person name="Heyl A."/>
            <person name="Hicks K.A."/>
            <person name="Hugh J."/>
            <person name="Lohr M."/>
            <person name="Mayer K."/>
            <person name="Melkozernov A."/>
            <person name="Murata T."/>
            <person name="Nelson D."/>
            <person name="Pils B."/>
            <person name="Prigge M."/>
            <person name="Reiss B."/>
            <person name="Renner T."/>
            <person name="Rombauts S."/>
            <person name="Rushton P."/>
            <person name="Sanderfoot A."/>
            <person name="Schween G."/>
            <person name="Shiu S.-H."/>
            <person name="Stueber K."/>
            <person name="Theodoulou F.L."/>
            <person name="Tu H."/>
            <person name="Van de Peer Y."/>
            <person name="Verrier P.J."/>
            <person name="Waters E."/>
            <person name="Wood A."/>
            <person name="Yang L."/>
            <person name="Cove D."/>
            <person name="Cuming A."/>
            <person name="Hasebe M."/>
            <person name="Lucas S."/>
            <person name="Mishler D.B."/>
            <person name="Reski R."/>
            <person name="Grigoriev I."/>
            <person name="Quatrano R.S."/>
            <person name="Boore J.L."/>
        </authorList>
    </citation>
    <scope>NUCLEOTIDE SEQUENCE [LARGE SCALE GENOMIC DNA]</scope>
    <source>
        <strain evidence="2 3">cv. Gransden 2004</strain>
    </source>
</reference>
<dbReference type="Proteomes" id="UP000006727">
    <property type="component" value="Chromosome 4"/>
</dbReference>
<dbReference type="GeneID" id="112280764"/>
<dbReference type="eggNOG" id="ENOG502S8MV">
    <property type="taxonomic scope" value="Eukaryota"/>
</dbReference>
<name>A9SPW5_PHYPA</name>
<evidence type="ECO:0000313" key="1">
    <source>
        <dbReference type="EMBL" id="PNR56049.1"/>
    </source>
</evidence>
<sequence length="703" mass="77935">MANAMSESMGDERFIVNVSAGLALYGVVVGRDDQKLEKPRRQVLRMPADCKLKAPCQEYIVRSGLVTDFSTSDRFFETVSVSGWSVALKVAALGDLGFLAGGEIGVNGAAQKLSKLGEISRGFRKEVWKMECHYVPRASFRIHNSQMCLSEEALEDVRHLRTLGQAKAFLHTYGSHVPDREYHVGGILLRGAGVRSSGGTELSTLIETASRQLPRITASIFMSQVGGAKASGSAEKLQASTTWRKDEFSDLYMREYVRALGPSTADDDEFVQKLASDRSNWFIIDINEDAVLLPIWDIVGKEAKGRDLQSQMKLLHTAWQISCSLGLYCDSKISPELIDELKCTKKEQLLQQMQCCVLAELYGDEASVPEAHSLQPLDIAKKLRKIHLSATSSDVFKKVEHNVGALLFNVPAFEELVTYVAQSTVEGMHTAKRVLGTILSTDLQQALKEEGITLSRTIREMLELQDKHEEFSPLEVAVPPADLPRKLKGIVENFLSSPEDTSYHAPFSEAVEKVIKACISKYRCEKVEKVVKSYGFNGQGIFTGHSLTKRHVKAMIEDLVESLQQQPNQPVQLPTPGLKHSEAPYLWPSKSCYSYNGDIVVDRSLERNDVHEKMIDCIRHRVDPFSPPVTIVEGAFDFSGNWGEDDAGFGEDSSGFDTSQSGISSPFLLLVQIMRKSDLTFQMALNKLLLEQRIAGFGGVCLL</sequence>
<dbReference type="EnsemblPlants" id="Pp3c4_30420V3.1">
    <property type="protein sequence ID" value="Pp3c4_30420V3.1"/>
    <property type="gene ID" value="Pp3c4_30420"/>
</dbReference>
<dbReference type="RefSeq" id="XP_024372331.1">
    <property type="nucleotide sequence ID" value="XM_024516563.2"/>
</dbReference>
<dbReference type="OrthoDB" id="10687270at2759"/>
<reference evidence="2" key="3">
    <citation type="submission" date="2020-12" db="UniProtKB">
        <authorList>
            <consortium name="EnsemblPlants"/>
        </authorList>
    </citation>
    <scope>IDENTIFICATION</scope>
</reference>
<dbReference type="EMBL" id="ABEU02000004">
    <property type="protein sequence ID" value="PNR56049.1"/>
    <property type="molecule type" value="Genomic_DNA"/>
</dbReference>